<feature type="transmembrane region" description="Helical" evidence="1">
    <location>
        <begin position="39"/>
        <end position="61"/>
    </location>
</feature>
<reference evidence="3 4" key="1">
    <citation type="submission" date="2017-05" db="EMBL/GenBank/DDBJ databases">
        <authorList>
            <person name="Varghese N."/>
            <person name="Submissions S."/>
        </authorList>
    </citation>
    <scope>NUCLEOTIDE SEQUENCE [LARGE SCALE GENOMIC DNA]</scope>
    <source>
        <strain evidence="3 4">DSM 25457</strain>
    </source>
</reference>
<keyword evidence="1" id="KW-1133">Transmembrane helix</keyword>
<dbReference type="Proteomes" id="UP001158067">
    <property type="component" value="Unassembled WGS sequence"/>
</dbReference>
<gene>
    <name evidence="3" type="ORF">SAMN06265222_101670</name>
</gene>
<comment type="caution">
    <text evidence="3">The sequence shown here is derived from an EMBL/GenBank/DDBJ whole genome shotgun (WGS) entry which is preliminary data.</text>
</comment>
<evidence type="ECO:0000313" key="3">
    <source>
        <dbReference type="EMBL" id="SMP41869.1"/>
    </source>
</evidence>
<feature type="transmembrane region" description="Helical" evidence="1">
    <location>
        <begin position="129"/>
        <end position="147"/>
    </location>
</feature>
<keyword evidence="1" id="KW-0472">Membrane</keyword>
<feature type="domain" description="EamA" evidence="2">
    <location>
        <begin position="10"/>
        <end position="145"/>
    </location>
</feature>
<dbReference type="Gene3D" id="1.10.3730.20">
    <property type="match status" value="1"/>
</dbReference>
<dbReference type="EMBL" id="FXUG01000001">
    <property type="protein sequence ID" value="SMP41869.1"/>
    <property type="molecule type" value="Genomic_DNA"/>
</dbReference>
<dbReference type="PANTHER" id="PTHR22911">
    <property type="entry name" value="ACYL-MALONYL CONDENSING ENZYME-RELATED"/>
    <property type="match status" value="1"/>
</dbReference>
<feature type="transmembrane region" description="Helical" evidence="1">
    <location>
        <begin position="73"/>
        <end position="94"/>
    </location>
</feature>
<dbReference type="InterPro" id="IPR000620">
    <property type="entry name" value="EamA_dom"/>
</dbReference>
<organism evidence="3 4">
    <name type="scientific">Neorhodopirellula lusitana</name>
    <dbReference type="NCBI Taxonomy" id="445327"/>
    <lineage>
        <taxon>Bacteria</taxon>
        <taxon>Pseudomonadati</taxon>
        <taxon>Planctomycetota</taxon>
        <taxon>Planctomycetia</taxon>
        <taxon>Pirellulales</taxon>
        <taxon>Pirellulaceae</taxon>
        <taxon>Neorhodopirellula</taxon>
    </lineage>
</organism>
<dbReference type="InterPro" id="IPR037185">
    <property type="entry name" value="EmrE-like"/>
</dbReference>
<dbReference type="PANTHER" id="PTHR22911:SF137">
    <property type="entry name" value="SOLUTE CARRIER FAMILY 35 MEMBER G2-RELATED"/>
    <property type="match status" value="1"/>
</dbReference>
<accession>A0ABY1PSS1</accession>
<sequence length="148" mass="15661">MSLWQTLSTSWQFWAFLSALAAALTAVFAKLGVKGIPPDVATFVRTVVILLFVSAMLYLSSQLGVLKTLSRRAIGFLALSGLATGASWICYFRALDLGKAAQVASIDKLSVVLVAIIAMIFLKERLSPISLTGIGLITLGTVLVASGK</sequence>
<dbReference type="SUPFAM" id="SSF103481">
    <property type="entry name" value="Multidrug resistance efflux transporter EmrE"/>
    <property type="match status" value="1"/>
</dbReference>
<keyword evidence="4" id="KW-1185">Reference proteome</keyword>
<feature type="transmembrane region" description="Helical" evidence="1">
    <location>
        <begin position="100"/>
        <end position="122"/>
    </location>
</feature>
<proteinExistence type="predicted"/>
<keyword evidence="1" id="KW-0812">Transmembrane</keyword>
<evidence type="ECO:0000256" key="1">
    <source>
        <dbReference type="SAM" id="Phobius"/>
    </source>
</evidence>
<dbReference type="Pfam" id="PF00892">
    <property type="entry name" value="EamA"/>
    <property type="match status" value="1"/>
</dbReference>
<protein>
    <submittedName>
        <fullName evidence="3">Transporter family protein</fullName>
    </submittedName>
</protein>
<name>A0ABY1PSS1_9BACT</name>
<dbReference type="RefSeq" id="WP_283430872.1">
    <property type="nucleotide sequence ID" value="NZ_FXUG01000001.1"/>
</dbReference>
<evidence type="ECO:0000313" key="4">
    <source>
        <dbReference type="Proteomes" id="UP001158067"/>
    </source>
</evidence>
<evidence type="ECO:0000259" key="2">
    <source>
        <dbReference type="Pfam" id="PF00892"/>
    </source>
</evidence>